<dbReference type="AlphaFoldDB" id="A0A967AY20"/>
<feature type="transmembrane region" description="Helical" evidence="1">
    <location>
        <begin position="35"/>
        <end position="56"/>
    </location>
</feature>
<evidence type="ECO:0000256" key="1">
    <source>
        <dbReference type="SAM" id="Phobius"/>
    </source>
</evidence>
<name>A0A967AY20_9FLAO</name>
<dbReference type="RefSeq" id="WP_152575721.1">
    <property type="nucleotide sequence ID" value="NZ_VIKU02000006.1"/>
</dbReference>
<dbReference type="Proteomes" id="UP000707206">
    <property type="component" value="Unassembled WGS sequence"/>
</dbReference>
<comment type="caution">
    <text evidence="2">The sequence shown here is derived from an EMBL/GenBank/DDBJ whole genome shotgun (WGS) entry which is preliminary data.</text>
</comment>
<dbReference type="EMBL" id="VIKU02000006">
    <property type="protein sequence ID" value="NHF61225.1"/>
    <property type="molecule type" value="Genomic_DNA"/>
</dbReference>
<keyword evidence="1" id="KW-0812">Transmembrane</keyword>
<evidence type="ECO:0000313" key="3">
    <source>
        <dbReference type="Proteomes" id="UP000707206"/>
    </source>
</evidence>
<sequence length="76" mass="8829">MRPKHKALMFNFFGFAILFIITRIILGHFFSFHRIILAITAFVIASLLAPKFAVVTDDGNKKIIMKWLFINGFREL</sequence>
<feature type="transmembrane region" description="Helical" evidence="1">
    <location>
        <begin position="7"/>
        <end position="29"/>
    </location>
</feature>
<keyword evidence="1" id="KW-0472">Membrane</keyword>
<reference evidence="2" key="2">
    <citation type="submission" date="2020-03" db="EMBL/GenBank/DDBJ databases">
        <title>Flavobacteriaceae bacterium strain TP-CH-4, a member of the family Flavobacteriaceae isolated from a deep-sea seamount.</title>
        <authorList>
            <person name="Zhang D.-C."/>
        </authorList>
    </citation>
    <scope>NUCLEOTIDE SEQUENCE</scope>
    <source>
        <strain evidence="2">TP-CH-4</strain>
    </source>
</reference>
<gene>
    <name evidence="2" type="ORF">FK220_017870</name>
</gene>
<evidence type="ECO:0000313" key="2">
    <source>
        <dbReference type="EMBL" id="NHF61225.1"/>
    </source>
</evidence>
<proteinExistence type="predicted"/>
<keyword evidence="1" id="KW-1133">Transmembrane helix</keyword>
<protein>
    <submittedName>
        <fullName evidence="2">Uncharacterized protein</fullName>
    </submittedName>
</protein>
<accession>A0A967AY20</accession>
<keyword evidence="3" id="KW-1185">Reference proteome</keyword>
<organism evidence="2 3">
    <name type="scientific">Pelagihabitans pacificus</name>
    <dbReference type="NCBI Taxonomy" id="2696054"/>
    <lineage>
        <taxon>Bacteria</taxon>
        <taxon>Pseudomonadati</taxon>
        <taxon>Bacteroidota</taxon>
        <taxon>Flavobacteriia</taxon>
        <taxon>Flavobacteriales</taxon>
        <taxon>Flavobacteriaceae</taxon>
        <taxon>Pelagihabitans</taxon>
    </lineage>
</organism>
<reference evidence="2" key="1">
    <citation type="submission" date="2019-07" db="EMBL/GenBank/DDBJ databases">
        <authorList>
            <person name="De-Chao Zhang Q."/>
        </authorList>
    </citation>
    <scope>NUCLEOTIDE SEQUENCE</scope>
    <source>
        <strain evidence="2">TP-CH-4</strain>
    </source>
</reference>